<evidence type="ECO:0000256" key="2">
    <source>
        <dbReference type="SAM" id="Phobius"/>
    </source>
</evidence>
<protein>
    <recommendedName>
        <fullName evidence="3">Type 4 fimbrial biogenesis protein PilX N-terminal domain-containing protein</fullName>
    </recommendedName>
</protein>
<accession>A0A1F7RR18</accession>
<evidence type="ECO:0000313" key="4">
    <source>
        <dbReference type="EMBL" id="OGL43999.1"/>
    </source>
</evidence>
<evidence type="ECO:0000256" key="1">
    <source>
        <dbReference type="SAM" id="MobiDB-lite"/>
    </source>
</evidence>
<dbReference type="InterPro" id="IPR032601">
    <property type="entry name" value="DUF4900"/>
</dbReference>
<dbReference type="AlphaFoldDB" id="A0A1F7RR18"/>
<dbReference type="Proteomes" id="UP000178435">
    <property type="component" value="Unassembled WGS sequence"/>
</dbReference>
<dbReference type="InterPro" id="IPR025746">
    <property type="entry name" value="PilX_N_dom"/>
</dbReference>
<proteinExistence type="predicted"/>
<gene>
    <name evidence="4" type="ORF">A2149_02955</name>
</gene>
<name>A0A1F7RR18_9BACT</name>
<keyword evidence="2" id="KW-1133">Transmembrane helix</keyword>
<keyword evidence="2" id="KW-0812">Transmembrane</keyword>
<reference evidence="4 5" key="1">
    <citation type="journal article" date="2016" name="Nat. Commun.">
        <title>Thousands of microbial genomes shed light on interconnected biogeochemical processes in an aquifer system.</title>
        <authorList>
            <person name="Anantharaman K."/>
            <person name="Brown C.T."/>
            <person name="Hug L.A."/>
            <person name="Sharon I."/>
            <person name="Castelle C.J."/>
            <person name="Probst A.J."/>
            <person name="Thomas B.C."/>
            <person name="Singh A."/>
            <person name="Wilkins M.J."/>
            <person name="Karaoz U."/>
            <person name="Brodie E.L."/>
            <person name="Williams K.H."/>
            <person name="Hubbard S.S."/>
            <person name="Banfield J.F."/>
        </authorList>
    </citation>
    <scope>NUCLEOTIDE SEQUENCE [LARGE SCALE GENOMIC DNA]</scope>
</reference>
<feature type="compositionally biased region" description="Polar residues" evidence="1">
    <location>
        <begin position="545"/>
        <end position="557"/>
    </location>
</feature>
<feature type="region of interest" description="Disordered" evidence="1">
    <location>
        <begin position="535"/>
        <end position="565"/>
    </location>
</feature>
<dbReference type="Pfam" id="PF16241">
    <property type="entry name" value="DUF4900"/>
    <property type="match status" value="1"/>
</dbReference>
<feature type="domain" description="Type 4 fimbrial biogenesis protein PilX N-terminal" evidence="3">
    <location>
        <begin position="18"/>
        <end position="66"/>
    </location>
</feature>
<organism evidence="4 5">
    <name type="scientific">Candidatus Schekmanbacteria bacterium RBG_16_38_11</name>
    <dbReference type="NCBI Taxonomy" id="1817880"/>
    <lineage>
        <taxon>Bacteria</taxon>
        <taxon>Candidatus Schekmaniibacteriota</taxon>
    </lineage>
</organism>
<feature type="transmembrane region" description="Helical" evidence="2">
    <location>
        <begin position="20"/>
        <end position="42"/>
    </location>
</feature>
<dbReference type="Pfam" id="PF14341">
    <property type="entry name" value="PilX_N"/>
    <property type="match status" value="1"/>
</dbReference>
<sequence>MVMKNGKTESKSFLKDNQGAALIIIILIGITLTILGTTAVIISTNETKSSSNQRNYYTAFYAADGGANQSLYLLRNAINLNLQENIGSVTNGSTINQYVTNNDSSGFLGAYAGFTKIDNQTATLPQINGSLGRGNYSSSITVTANGSPTKPDSDVYLFPYNYIIKSEGIGLNNAKSHITLRGSFQVTIKRATFARFALFTDDQRNAAGARVWFTNRTNFNGPVHTNGRLNFARNPSATFTAPVTSAGRGCSTCPASKVANFYNDGAIQTLDADRNGNKDMPIFQAGFKRGVDVISLPNLTSADIQRKRALGLNDSDPIPNKTNGVYVETQGGMIKGGIYIKGPSSSLTMGIDAQGNGQYTISQGSTVTVITVNRKTNQTAVQTGTSTNTYTGLLNGMIFNDGGNITSLSGKVQRDSQVTIVSSNSINITNDIKYEDYTPGSTVNALGTQNILGIVSWDGNVTISTASPDNINVHATVMAVNGEFTVTNYSTGSPRGMATVLGGVIEKFYGAFGTFSGDVQKSGYGRNFVYDERMGQGSSPPYFPTTGNFSSQQSGLENTPIWKED</sequence>
<comment type="caution">
    <text evidence="4">The sequence shown here is derived from an EMBL/GenBank/DDBJ whole genome shotgun (WGS) entry which is preliminary data.</text>
</comment>
<evidence type="ECO:0000259" key="3">
    <source>
        <dbReference type="Pfam" id="PF14341"/>
    </source>
</evidence>
<dbReference type="EMBL" id="MGDF01000165">
    <property type="protein sequence ID" value="OGL43999.1"/>
    <property type="molecule type" value="Genomic_DNA"/>
</dbReference>
<keyword evidence="2" id="KW-0472">Membrane</keyword>
<evidence type="ECO:0000313" key="5">
    <source>
        <dbReference type="Proteomes" id="UP000178435"/>
    </source>
</evidence>